<gene>
    <name evidence="2" type="ORF">VNO77_34032</name>
</gene>
<evidence type="ECO:0000313" key="3">
    <source>
        <dbReference type="Proteomes" id="UP001367508"/>
    </source>
</evidence>
<evidence type="ECO:0000313" key="2">
    <source>
        <dbReference type="EMBL" id="KAK7315482.1"/>
    </source>
</evidence>
<comment type="caution">
    <text evidence="2">The sequence shown here is derived from an EMBL/GenBank/DDBJ whole genome shotgun (WGS) entry which is preliminary data.</text>
</comment>
<dbReference type="AlphaFoldDB" id="A0AAN9PYX4"/>
<organism evidence="2 3">
    <name type="scientific">Canavalia gladiata</name>
    <name type="common">Sword bean</name>
    <name type="synonym">Dolichos gladiatus</name>
    <dbReference type="NCBI Taxonomy" id="3824"/>
    <lineage>
        <taxon>Eukaryota</taxon>
        <taxon>Viridiplantae</taxon>
        <taxon>Streptophyta</taxon>
        <taxon>Embryophyta</taxon>
        <taxon>Tracheophyta</taxon>
        <taxon>Spermatophyta</taxon>
        <taxon>Magnoliopsida</taxon>
        <taxon>eudicotyledons</taxon>
        <taxon>Gunneridae</taxon>
        <taxon>Pentapetalae</taxon>
        <taxon>rosids</taxon>
        <taxon>fabids</taxon>
        <taxon>Fabales</taxon>
        <taxon>Fabaceae</taxon>
        <taxon>Papilionoideae</taxon>
        <taxon>50 kb inversion clade</taxon>
        <taxon>NPAAA clade</taxon>
        <taxon>indigoferoid/millettioid clade</taxon>
        <taxon>Phaseoleae</taxon>
        <taxon>Canavalia</taxon>
    </lineage>
</organism>
<name>A0AAN9PYX4_CANGL</name>
<reference evidence="2 3" key="1">
    <citation type="submission" date="2024-01" db="EMBL/GenBank/DDBJ databases">
        <title>The genomes of 5 underutilized Papilionoideae crops provide insights into root nodulation and disease resistanc.</title>
        <authorList>
            <person name="Jiang F."/>
        </authorList>
    </citation>
    <scope>NUCLEOTIDE SEQUENCE [LARGE SCALE GENOMIC DNA]</scope>
    <source>
        <strain evidence="2">LVBAO_FW01</strain>
        <tissue evidence="2">Leaves</tissue>
    </source>
</reference>
<sequence>MDAYLGSISGASQQKPIRGSHNEIVSPDQEPLKSRADQQPYARPGTTGMEMESTKDIGFELNQIGKEGEPQVIATEHPISGTVIDATNSMQIVKAGAGGGSHQSRYHSTNEVHPIVKAVSNTVTISAFIAGDGGGSQPSNQASCPTETNSNNGNARKRKCNASGPIRSIHNPTHGTYDFGFWASQFWSSLAILTTTALKS</sequence>
<accession>A0AAN9PYX4</accession>
<keyword evidence="3" id="KW-1185">Reference proteome</keyword>
<evidence type="ECO:0000256" key="1">
    <source>
        <dbReference type="SAM" id="MobiDB-lite"/>
    </source>
</evidence>
<proteinExistence type="predicted"/>
<feature type="compositionally biased region" description="Polar residues" evidence="1">
    <location>
        <begin position="137"/>
        <end position="154"/>
    </location>
</feature>
<protein>
    <submittedName>
        <fullName evidence="2">Uncharacterized protein</fullName>
    </submittedName>
</protein>
<dbReference type="Proteomes" id="UP001367508">
    <property type="component" value="Unassembled WGS sequence"/>
</dbReference>
<feature type="region of interest" description="Disordered" evidence="1">
    <location>
        <begin position="132"/>
        <end position="166"/>
    </location>
</feature>
<dbReference type="EMBL" id="JAYMYQ010000008">
    <property type="protein sequence ID" value="KAK7315482.1"/>
    <property type="molecule type" value="Genomic_DNA"/>
</dbReference>
<feature type="region of interest" description="Disordered" evidence="1">
    <location>
        <begin position="1"/>
        <end position="50"/>
    </location>
</feature>